<evidence type="ECO:0000256" key="6">
    <source>
        <dbReference type="ARBA" id="ARBA00023098"/>
    </source>
</evidence>
<dbReference type="InterPro" id="IPR045023">
    <property type="entry name" value="FATA/B"/>
</dbReference>
<dbReference type="eggNOG" id="COG3884">
    <property type="taxonomic scope" value="Bacteria"/>
</dbReference>
<evidence type="ECO:0000256" key="3">
    <source>
        <dbReference type="ARBA" id="ARBA00022801"/>
    </source>
</evidence>
<feature type="domain" description="Acyl-ACP thioesterase-like C-terminal" evidence="9">
    <location>
        <begin position="164"/>
        <end position="229"/>
    </location>
</feature>
<evidence type="ECO:0000313" key="11">
    <source>
        <dbReference type="Proteomes" id="UP000005707"/>
    </source>
</evidence>
<sequence length="254" mass="29623">MKVYKSLYKKKYHVGLSDVDFKKKLKLSALFDYFQDLASVAADELGYGINQLGNQYNVIWVLIRMRVDIERMPAWDEDIIIETWPRKPKTIEFGRDFIVRDHSGKIIAKAISSWVLLDMDSRQIQKSKRFNIDYPDLFEEKAIDCRLKKLNATEKMRISYEKVISYSDIDVNGHVNNTKYIEYVMDSFSYEEHKSYTVCSIQVNFINEALPGDTLLLCKSNADQDEGCVYIEGIGKKDEETVFSSKLLFKKIKE</sequence>
<dbReference type="InterPro" id="IPR029069">
    <property type="entry name" value="HotDog_dom_sf"/>
</dbReference>
<evidence type="ECO:0000313" key="10">
    <source>
        <dbReference type="EMBL" id="ERJ11968.1"/>
    </source>
</evidence>
<dbReference type="InParanoid" id="F7Q2G6"/>
<evidence type="ECO:0000256" key="4">
    <source>
        <dbReference type="ARBA" id="ARBA00022832"/>
    </source>
</evidence>
<dbReference type="EC" id="3.1.2.14" evidence="10"/>
<keyword evidence="11" id="KW-1185">Reference proteome</keyword>
<dbReference type="InterPro" id="IPR049427">
    <property type="entry name" value="Acyl-ACP_TE_C"/>
</dbReference>
<evidence type="ECO:0000256" key="5">
    <source>
        <dbReference type="ARBA" id="ARBA00022946"/>
    </source>
</evidence>
<dbReference type="Pfam" id="PF01643">
    <property type="entry name" value="Acyl-ACP_TE"/>
    <property type="match status" value="1"/>
</dbReference>
<comment type="caution">
    <text evidence="10">The sequence shown here is derived from an EMBL/GenBank/DDBJ whole genome shotgun (WGS) entry which is preliminary data.</text>
</comment>
<dbReference type="RefSeq" id="WP_008827182.1">
    <property type="nucleotide sequence ID" value="NZ_AFNU02000006.1"/>
</dbReference>
<dbReference type="EMBL" id="AFNU02000006">
    <property type="protein sequence ID" value="ERJ11968.1"/>
    <property type="molecule type" value="Genomic_DNA"/>
</dbReference>
<dbReference type="GO" id="GO:0016297">
    <property type="term" value="F:fatty acyl-[ACP] hydrolase activity"/>
    <property type="evidence" value="ECO:0007669"/>
    <property type="project" value="UniProtKB-EC"/>
</dbReference>
<keyword evidence="6" id="KW-0443">Lipid metabolism</keyword>
<dbReference type="AlphaFoldDB" id="F7Q2G6"/>
<dbReference type="STRING" id="1033810.HLPCO_001882"/>
<keyword evidence="3 10" id="KW-0378">Hydrolase</keyword>
<dbReference type="OrthoDB" id="9801517at2"/>
<accession>F7Q2G6</accession>
<feature type="domain" description="Acyl-ACP thioesterase N-terminal hotdog" evidence="8">
    <location>
        <begin position="6"/>
        <end position="126"/>
    </location>
</feature>
<evidence type="ECO:0000256" key="1">
    <source>
        <dbReference type="ARBA" id="ARBA00006500"/>
    </source>
</evidence>
<keyword evidence="2" id="KW-0444">Lipid biosynthesis</keyword>
<reference evidence="10 11" key="1">
    <citation type="journal article" date="2011" name="J. Bacteriol.">
        <title>Genome sequence of Haloplasma contractile, an unusual contractile bacterium from a deep-sea anoxic brine lake.</title>
        <authorList>
            <person name="Antunes A."/>
            <person name="Alam I."/>
            <person name="El Dorry H."/>
            <person name="Siam R."/>
            <person name="Robertson A."/>
            <person name="Bajic V.B."/>
            <person name="Stingl U."/>
        </authorList>
    </citation>
    <scope>NUCLEOTIDE SEQUENCE [LARGE SCALE GENOMIC DNA]</scope>
    <source>
        <strain evidence="10 11">SSD-17B</strain>
    </source>
</reference>
<dbReference type="PANTHER" id="PTHR31727">
    <property type="entry name" value="OLEOYL-ACYL CARRIER PROTEIN THIOESTERASE 1, CHLOROPLASTIC"/>
    <property type="match status" value="1"/>
</dbReference>
<organism evidence="10 11">
    <name type="scientific">Haloplasma contractile SSD-17B</name>
    <dbReference type="NCBI Taxonomy" id="1033810"/>
    <lineage>
        <taxon>Bacteria</taxon>
        <taxon>Bacillati</taxon>
        <taxon>Mycoplasmatota</taxon>
        <taxon>Mollicutes</taxon>
        <taxon>Haloplasmatales</taxon>
        <taxon>Haloplasmataceae</taxon>
        <taxon>Haloplasma</taxon>
    </lineage>
</organism>
<dbReference type="GO" id="GO:0000036">
    <property type="term" value="F:acyl carrier activity"/>
    <property type="evidence" value="ECO:0007669"/>
    <property type="project" value="TreeGrafter"/>
</dbReference>
<dbReference type="CDD" id="cd00586">
    <property type="entry name" value="4HBT"/>
    <property type="match status" value="1"/>
</dbReference>
<comment type="similarity">
    <text evidence="1">Belongs to the acyl-ACP thioesterase family.</text>
</comment>
<keyword evidence="4" id="KW-0276">Fatty acid metabolism</keyword>
<dbReference type="PANTHER" id="PTHR31727:SF6">
    <property type="entry name" value="OLEOYL-ACYL CARRIER PROTEIN THIOESTERASE 1, CHLOROPLASTIC"/>
    <property type="match status" value="1"/>
</dbReference>
<keyword evidence="5" id="KW-0809">Transit peptide</keyword>
<keyword evidence="7" id="KW-0275">Fatty acid biosynthesis</keyword>
<reference evidence="10 11" key="2">
    <citation type="journal article" date="2013" name="PLoS ONE">
        <title>INDIGO - INtegrated Data Warehouse of MIcrobial GenOmes with Examples from the Red Sea Extremophiles.</title>
        <authorList>
            <person name="Alam I."/>
            <person name="Antunes A."/>
            <person name="Kamau A.A."/>
            <person name="Ba Alawi W."/>
            <person name="Kalkatawi M."/>
            <person name="Stingl U."/>
            <person name="Bajic V.B."/>
        </authorList>
    </citation>
    <scope>NUCLEOTIDE SEQUENCE [LARGE SCALE GENOMIC DNA]</scope>
    <source>
        <strain evidence="10 11">SSD-17B</strain>
    </source>
</reference>
<dbReference type="SUPFAM" id="SSF54637">
    <property type="entry name" value="Thioesterase/thiol ester dehydrase-isomerase"/>
    <property type="match status" value="2"/>
</dbReference>
<evidence type="ECO:0000259" key="9">
    <source>
        <dbReference type="Pfam" id="PF20791"/>
    </source>
</evidence>
<protein>
    <submittedName>
        <fullName evidence="10">Oleoyl-acyl-carrier-protein hydrolase</fullName>
        <ecNumber evidence="10">3.1.2.14</ecNumber>
    </submittedName>
</protein>
<gene>
    <name evidence="10" type="ORF">HLPCO_001882</name>
</gene>
<dbReference type="InterPro" id="IPR002864">
    <property type="entry name" value="Acyl-ACP_thioesterase_NHD"/>
</dbReference>
<proteinExistence type="inferred from homology"/>
<dbReference type="Proteomes" id="UP000005707">
    <property type="component" value="Unassembled WGS sequence"/>
</dbReference>
<evidence type="ECO:0000259" key="8">
    <source>
        <dbReference type="Pfam" id="PF01643"/>
    </source>
</evidence>
<name>F7Q2G6_9MOLU</name>
<evidence type="ECO:0000256" key="7">
    <source>
        <dbReference type="ARBA" id="ARBA00023160"/>
    </source>
</evidence>
<dbReference type="Gene3D" id="3.10.129.10">
    <property type="entry name" value="Hotdog Thioesterase"/>
    <property type="match status" value="1"/>
</dbReference>
<evidence type="ECO:0000256" key="2">
    <source>
        <dbReference type="ARBA" id="ARBA00022516"/>
    </source>
</evidence>
<dbReference type="Pfam" id="PF20791">
    <property type="entry name" value="Acyl-ACP_TE_C"/>
    <property type="match status" value="1"/>
</dbReference>